<sequence length="436" mass="44889">MARPLTIAPAPVVGSAPLVVGEPPDPLPRLLGGLSEAVLDGADAEQLVARVASLLGLPVALRDHSFGVRCWSAPAAFRLETPPAFPSAALAVPAVARATAGLGAVRRSVVLPPAPVHGLTRRHLLAALVVEGEVAGYLDVGELGRPLAAADSHVAEQAAAILSVLQLGEVRTERAVARNRDDVLADLLRGARPDPDLRRLALQVGLDPAAGHVLVRCPVGADRSTQDCRGRVADVLGAVLGAQPAVLAEPDAVVALVETPGDRTPAGLRALHRRLGEALDGVAAATGVRRAVVSGPVHDVPGFPAALAETTEVDAIAAALGGGSGVVPVTELSTLRLIVNGERAGVAVRFAEQWLGPLRRSDAESGGDLVETLRCYLAAGAQVRAAAKALGVHENTVRYRLGRIEHLTGLDTRRFDALLAAQLAFQVEGLTAGEAR</sequence>
<feature type="domain" description="PucR C-terminal helix-turn-helix" evidence="1">
    <location>
        <begin position="369"/>
        <end position="426"/>
    </location>
</feature>
<dbReference type="PANTHER" id="PTHR33744">
    <property type="entry name" value="CARBOHYDRATE DIACID REGULATOR"/>
    <property type="match status" value="1"/>
</dbReference>
<dbReference type="Pfam" id="PF13556">
    <property type="entry name" value="HTH_30"/>
    <property type="match status" value="1"/>
</dbReference>
<evidence type="ECO:0000259" key="1">
    <source>
        <dbReference type="Pfam" id="PF13556"/>
    </source>
</evidence>
<dbReference type="Gene3D" id="1.10.10.2840">
    <property type="entry name" value="PucR C-terminal helix-turn-helix domain"/>
    <property type="match status" value="1"/>
</dbReference>
<protein>
    <submittedName>
        <fullName evidence="2">PucR C-terminal helix-turn-helix domain-containing protein</fullName>
    </submittedName>
</protein>
<dbReference type="OrthoDB" id="8450798at2"/>
<keyword evidence="3" id="KW-1185">Reference proteome</keyword>
<dbReference type="EMBL" id="FOUY01000015">
    <property type="protein sequence ID" value="SFN51256.1"/>
    <property type="molecule type" value="Genomic_DNA"/>
</dbReference>
<dbReference type="InterPro" id="IPR042070">
    <property type="entry name" value="PucR_C-HTH_sf"/>
</dbReference>
<gene>
    <name evidence="2" type="ORF">SAMN05216207_1015140</name>
</gene>
<dbReference type="Proteomes" id="UP000199614">
    <property type="component" value="Unassembled WGS sequence"/>
</dbReference>
<evidence type="ECO:0000313" key="3">
    <source>
        <dbReference type="Proteomes" id="UP000199614"/>
    </source>
</evidence>
<name>A0A1I4ZLU9_PSUAM</name>
<dbReference type="AlphaFoldDB" id="A0A1I4ZLU9"/>
<dbReference type="InterPro" id="IPR025736">
    <property type="entry name" value="PucR_C-HTH_dom"/>
</dbReference>
<dbReference type="STRING" id="260086.SAMN05216207_1015140"/>
<dbReference type="PANTHER" id="PTHR33744:SF7">
    <property type="entry name" value="PUCR FAMILY TRANSCRIPTIONAL REGULATOR"/>
    <property type="match status" value="1"/>
</dbReference>
<reference evidence="2 3" key="1">
    <citation type="submission" date="2016-10" db="EMBL/GenBank/DDBJ databases">
        <authorList>
            <person name="de Groot N.N."/>
        </authorList>
    </citation>
    <scope>NUCLEOTIDE SEQUENCE [LARGE SCALE GENOMIC DNA]</scope>
    <source>
        <strain evidence="2 3">CGMCC 4.1877</strain>
    </source>
</reference>
<dbReference type="InterPro" id="IPR051448">
    <property type="entry name" value="CdaR-like_regulators"/>
</dbReference>
<accession>A0A1I4ZLU9</accession>
<dbReference type="RefSeq" id="WP_143105407.1">
    <property type="nucleotide sequence ID" value="NZ_FOUY01000015.1"/>
</dbReference>
<evidence type="ECO:0000313" key="2">
    <source>
        <dbReference type="EMBL" id="SFN51256.1"/>
    </source>
</evidence>
<proteinExistence type="predicted"/>
<organism evidence="2 3">
    <name type="scientific">Pseudonocardia ammonioxydans</name>
    <dbReference type="NCBI Taxonomy" id="260086"/>
    <lineage>
        <taxon>Bacteria</taxon>
        <taxon>Bacillati</taxon>
        <taxon>Actinomycetota</taxon>
        <taxon>Actinomycetes</taxon>
        <taxon>Pseudonocardiales</taxon>
        <taxon>Pseudonocardiaceae</taxon>
        <taxon>Pseudonocardia</taxon>
    </lineage>
</organism>